<dbReference type="SUPFAM" id="SSF52047">
    <property type="entry name" value="RNI-like"/>
    <property type="match status" value="1"/>
</dbReference>
<name>A0A1B7MY53_9AGAM</name>
<keyword evidence="2" id="KW-1185">Reference proteome</keyword>
<reference evidence="1 2" key="1">
    <citation type="submission" date="2016-06" db="EMBL/GenBank/DDBJ databases">
        <title>Comparative genomics of the ectomycorrhizal sister species Rhizopogon vinicolor and Rhizopogon vesiculosus (Basidiomycota: Boletales) reveals a divergence of the mating type B locus.</title>
        <authorList>
            <consortium name="DOE Joint Genome Institute"/>
            <person name="Mujic A.B."/>
            <person name="Kuo A."/>
            <person name="Tritt A."/>
            <person name="Lipzen A."/>
            <person name="Chen C."/>
            <person name="Johnson J."/>
            <person name="Sharma A."/>
            <person name="Barry K."/>
            <person name="Grigoriev I.V."/>
            <person name="Spatafora J.W."/>
        </authorList>
    </citation>
    <scope>NUCLEOTIDE SEQUENCE [LARGE SCALE GENOMIC DNA]</scope>
    <source>
        <strain evidence="1 2">AM-OR11-026</strain>
    </source>
</reference>
<dbReference type="AlphaFoldDB" id="A0A1B7MY53"/>
<dbReference type="OrthoDB" id="2447803at2759"/>
<dbReference type="EMBL" id="KV448349">
    <property type="protein sequence ID" value="OAX37481.1"/>
    <property type="molecule type" value="Genomic_DNA"/>
</dbReference>
<evidence type="ECO:0000313" key="2">
    <source>
        <dbReference type="Proteomes" id="UP000092154"/>
    </source>
</evidence>
<dbReference type="InParanoid" id="A0A1B7MY53"/>
<sequence length="465" mass="53390">MGPYRVLFIPELLDNILSFMNRDYNMINAHVCKQWSEIALDLVWWEVVNLHELLNILRPFKKVDGHLIISAPPLSYESKSSFFVDIYARMPHLHSLDLRVHYAARLIEADILNLLRGLPDLKKVIFPEFYLTSGIVSELSRMKHINIIKSKIGPKQGCGEEEDVDSFSPILQQEAFPALWDLDITARLRDVTRFMNSDLAPIKLTSLYINTYVDDKPEQLHKLLVTLSKQCPVLSQLCVKILHVPKQLKLFPARQITFDALRPVLSFQRLTTFMVTHKYPVNITLEEIEELASRWPTLESLSLNEEPLVMDDFTLDLRALVPFARHCPKLRQLGLFMDATTAETHPTTELRPFTALRTLSVGASLARDPGTVAVFLSQLCLPGCKLETSITWTGFGGRPCRELNINHRSVLSELQARSRRWTGIIDLLPILIQIRREEREKSKARLAALQEVDELRMKNIKINDR</sequence>
<evidence type="ECO:0008006" key="3">
    <source>
        <dbReference type="Google" id="ProtNLM"/>
    </source>
</evidence>
<dbReference type="Proteomes" id="UP000092154">
    <property type="component" value="Unassembled WGS sequence"/>
</dbReference>
<gene>
    <name evidence="1" type="ORF">K503DRAFT_742642</name>
</gene>
<dbReference type="Gene3D" id="3.80.10.10">
    <property type="entry name" value="Ribonuclease Inhibitor"/>
    <property type="match status" value="2"/>
</dbReference>
<proteinExistence type="predicted"/>
<protein>
    <recommendedName>
        <fullName evidence="3">F-box domain-containing protein</fullName>
    </recommendedName>
</protein>
<accession>A0A1B7MY53</accession>
<dbReference type="STRING" id="1314800.A0A1B7MY53"/>
<dbReference type="InterPro" id="IPR032675">
    <property type="entry name" value="LRR_dom_sf"/>
</dbReference>
<organism evidence="1 2">
    <name type="scientific">Rhizopogon vinicolor AM-OR11-026</name>
    <dbReference type="NCBI Taxonomy" id="1314800"/>
    <lineage>
        <taxon>Eukaryota</taxon>
        <taxon>Fungi</taxon>
        <taxon>Dikarya</taxon>
        <taxon>Basidiomycota</taxon>
        <taxon>Agaricomycotina</taxon>
        <taxon>Agaricomycetes</taxon>
        <taxon>Agaricomycetidae</taxon>
        <taxon>Boletales</taxon>
        <taxon>Suillineae</taxon>
        <taxon>Rhizopogonaceae</taxon>
        <taxon>Rhizopogon</taxon>
    </lineage>
</organism>
<evidence type="ECO:0000313" key="1">
    <source>
        <dbReference type="EMBL" id="OAX37481.1"/>
    </source>
</evidence>